<organism evidence="2 3">
    <name type="scientific">Candidatus Terrybacteria bacterium RIFCSPLOWO2_01_FULL_40_23</name>
    <dbReference type="NCBI Taxonomy" id="1802366"/>
    <lineage>
        <taxon>Bacteria</taxon>
        <taxon>Candidatus Terryibacteriota</taxon>
    </lineage>
</organism>
<feature type="transmembrane region" description="Helical" evidence="1">
    <location>
        <begin position="7"/>
        <end position="26"/>
    </location>
</feature>
<reference evidence="2 3" key="1">
    <citation type="journal article" date="2016" name="Nat. Commun.">
        <title>Thousands of microbial genomes shed light on interconnected biogeochemical processes in an aquifer system.</title>
        <authorList>
            <person name="Anantharaman K."/>
            <person name="Brown C.T."/>
            <person name="Hug L.A."/>
            <person name="Sharon I."/>
            <person name="Castelle C.J."/>
            <person name="Probst A.J."/>
            <person name="Thomas B.C."/>
            <person name="Singh A."/>
            <person name="Wilkins M.J."/>
            <person name="Karaoz U."/>
            <person name="Brodie E.L."/>
            <person name="Williams K.H."/>
            <person name="Hubbard S.S."/>
            <person name="Banfield J.F."/>
        </authorList>
    </citation>
    <scope>NUCLEOTIDE SEQUENCE [LARGE SCALE GENOMIC DNA]</scope>
</reference>
<evidence type="ECO:0000313" key="2">
    <source>
        <dbReference type="EMBL" id="OHA52742.1"/>
    </source>
</evidence>
<dbReference type="AlphaFoldDB" id="A0A1G2PYS3"/>
<dbReference type="Proteomes" id="UP000176951">
    <property type="component" value="Unassembled WGS sequence"/>
</dbReference>
<comment type="caution">
    <text evidence="2">The sequence shown here is derived from an EMBL/GenBank/DDBJ whole genome shotgun (WGS) entry which is preliminary data.</text>
</comment>
<accession>A0A1G2PYS3</accession>
<sequence length="172" mass="19767">MSKLSKLTLPVAILITGIILGGFYYASQVNKQKSIERQQEIKLLEDRKTEEVKKKTDCSSIARAAFKSYEESKKNKDGSSNWSYSYEVFGYSPSFDTCVFSVEEILTLDLVVDSRIIVDAYTNREIVDWTIWNDVIENIRKKEGNDAPIVSGFDSEQKTNKEIFQRIYSESF</sequence>
<proteinExistence type="predicted"/>
<keyword evidence="1" id="KW-0472">Membrane</keyword>
<gene>
    <name evidence="2" type="ORF">A3A97_01205</name>
</gene>
<dbReference type="EMBL" id="MHSW01000005">
    <property type="protein sequence ID" value="OHA52742.1"/>
    <property type="molecule type" value="Genomic_DNA"/>
</dbReference>
<protein>
    <submittedName>
        <fullName evidence="2">Uncharacterized protein</fullName>
    </submittedName>
</protein>
<name>A0A1G2PYS3_9BACT</name>
<keyword evidence="1" id="KW-0812">Transmembrane</keyword>
<keyword evidence="1" id="KW-1133">Transmembrane helix</keyword>
<evidence type="ECO:0000256" key="1">
    <source>
        <dbReference type="SAM" id="Phobius"/>
    </source>
</evidence>
<evidence type="ECO:0000313" key="3">
    <source>
        <dbReference type="Proteomes" id="UP000176951"/>
    </source>
</evidence>